<gene>
    <name evidence="9" type="ORF">ACFOPQ_07005</name>
</gene>
<dbReference type="Proteomes" id="UP001595748">
    <property type="component" value="Unassembled WGS sequence"/>
</dbReference>
<dbReference type="InterPro" id="IPR000390">
    <property type="entry name" value="Small_drug/metabolite_transptr"/>
</dbReference>
<evidence type="ECO:0000256" key="4">
    <source>
        <dbReference type="ARBA" id="ARBA00022692"/>
    </source>
</evidence>
<evidence type="ECO:0000256" key="7">
    <source>
        <dbReference type="RuleBase" id="RU003942"/>
    </source>
</evidence>
<comment type="similarity">
    <text evidence="7">Belongs to the drug/metabolite transporter (DMT) superfamily. Small multidrug resistance (SMR) (TC 2.A.7.1) family.</text>
</comment>
<comment type="subcellular location">
    <subcellularLocation>
        <location evidence="1 7">Cell membrane</location>
        <topology evidence="1 7">Multi-pass membrane protein</topology>
    </subcellularLocation>
</comment>
<dbReference type="InterPro" id="IPR037185">
    <property type="entry name" value="EmrE-like"/>
</dbReference>
<dbReference type="SUPFAM" id="SSF103481">
    <property type="entry name" value="Multidrug resistance efflux transporter EmrE"/>
    <property type="match status" value="1"/>
</dbReference>
<evidence type="ECO:0000256" key="8">
    <source>
        <dbReference type="SAM" id="Phobius"/>
    </source>
</evidence>
<evidence type="ECO:0000256" key="2">
    <source>
        <dbReference type="ARBA" id="ARBA00022448"/>
    </source>
</evidence>
<evidence type="ECO:0000313" key="9">
    <source>
        <dbReference type="EMBL" id="MFC3860512.1"/>
    </source>
</evidence>
<accession>A0ABV8A4A5</accession>
<dbReference type="Pfam" id="PF00893">
    <property type="entry name" value="Multi_Drug_Res"/>
    <property type="match status" value="1"/>
</dbReference>
<protein>
    <submittedName>
        <fullName evidence="9">DMT family transporter</fullName>
    </submittedName>
</protein>
<evidence type="ECO:0000256" key="3">
    <source>
        <dbReference type="ARBA" id="ARBA00022475"/>
    </source>
</evidence>
<dbReference type="PANTHER" id="PTHR30561">
    <property type="entry name" value="SMR FAMILY PROTON-DEPENDENT DRUG EFFLUX TRANSPORTER SUGE"/>
    <property type="match status" value="1"/>
</dbReference>
<dbReference type="Gene3D" id="1.10.3730.20">
    <property type="match status" value="1"/>
</dbReference>
<evidence type="ECO:0000256" key="5">
    <source>
        <dbReference type="ARBA" id="ARBA00022989"/>
    </source>
</evidence>
<proteinExistence type="inferred from homology"/>
<keyword evidence="3" id="KW-1003">Cell membrane</keyword>
<keyword evidence="4 7" id="KW-0812">Transmembrane</keyword>
<sequence>MTTSPVQNTQKNNTSSGWGWVVLAGLFEMGFTYALKMWQHNDNYGAMFLVCAIVSFECLSQSLKTLPISLAYAVWTGIGSVGTVILGILLFGESLSPVRILLLLVLIGAILGLKLVDGRGKAEAQ</sequence>
<feature type="transmembrane region" description="Helical" evidence="8">
    <location>
        <begin position="98"/>
        <end position="116"/>
    </location>
</feature>
<comment type="caution">
    <text evidence="9">The sequence shown here is derived from an EMBL/GenBank/DDBJ whole genome shotgun (WGS) entry which is preliminary data.</text>
</comment>
<keyword evidence="5 8" id="KW-1133">Transmembrane helix</keyword>
<evidence type="ECO:0000256" key="6">
    <source>
        <dbReference type="ARBA" id="ARBA00023136"/>
    </source>
</evidence>
<dbReference type="InterPro" id="IPR045324">
    <property type="entry name" value="Small_multidrug_res"/>
</dbReference>
<keyword evidence="6 8" id="KW-0472">Membrane</keyword>
<evidence type="ECO:0000313" key="10">
    <source>
        <dbReference type="Proteomes" id="UP001595748"/>
    </source>
</evidence>
<reference evidence="10" key="1">
    <citation type="journal article" date="2019" name="Int. J. Syst. Evol. Microbiol.">
        <title>The Global Catalogue of Microorganisms (GCM) 10K type strain sequencing project: providing services to taxonomists for standard genome sequencing and annotation.</title>
        <authorList>
            <consortium name="The Broad Institute Genomics Platform"/>
            <consortium name="The Broad Institute Genome Sequencing Center for Infectious Disease"/>
            <person name="Wu L."/>
            <person name="Ma J."/>
        </authorList>
    </citation>
    <scope>NUCLEOTIDE SEQUENCE [LARGE SCALE GENOMIC DNA]</scope>
    <source>
        <strain evidence="10">CCTCC AB 2013263</strain>
    </source>
</reference>
<feature type="transmembrane region" description="Helical" evidence="8">
    <location>
        <begin position="44"/>
        <end position="63"/>
    </location>
</feature>
<dbReference type="PANTHER" id="PTHR30561:SF0">
    <property type="entry name" value="GUANIDINIUM EXPORTER"/>
    <property type="match status" value="1"/>
</dbReference>
<feature type="transmembrane region" description="Helical" evidence="8">
    <location>
        <begin position="20"/>
        <end position="38"/>
    </location>
</feature>
<name>A0ABV8A4A5_9DEIO</name>
<evidence type="ECO:0000256" key="1">
    <source>
        <dbReference type="ARBA" id="ARBA00004651"/>
    </source>
</evidence>
<dbReference type="RefSeq" id="WP_380076658.1">
    <property type="nucleotide sequence ID" value="NZ_JBHRZF010000078.1"/>
</dbReference>
<keyword evidence="2" id="KW-0813">Transport</keyword>
<keyword evidence="10" id="KW-1185">Reference proteome</keyword>
<organism evidence="9 10">
    <name type="scientific">Deinococcus antarcticus</name>
    <dbReference type="NCBI Taxonomy" id="1298767"/>
    <lineage>
        <taxon>Bacteria</taxon>
        <taxon>Thermotogati</taxon>
        <taxon>Deinococcota</taxon>
        <taxon>Deinococci</taxon>
        <taxon>Deinococcales</taxon>
        <taxon>Deinococcaceae</taxon>
        <taxon>Deinococcus</taxon>
    </lineage>
</organism>
<dbReference type="EMBL" id="JBHRZF010000078">
    <property type="protein sequence ID" value="MFC3860512.1"/>
    <property type="molecule type" value="Genomic_DNA"/>
</dbReference>
<feature type="transmembrane region" description="Helical" evidence="8">
    <location>
        <begin position="70"/>
        <end position="92"/>
    </location>
</feature>